<evidence type="ECO:0000313" key="6">
    <source>
        <dbReference type="EMBL" id="KAL3312996.1"/>
    </source>
</evidence>
<name>A0ABD2Q496_9PLAT</name>
<dbReference type="InterPro" id="IPR029063">
    <property type="entry name" value="SAM-dependent_MTases_sf"/>
</dbReference>
<dbReference type="GO" id="GO:0008757">
    <property type="term" value="F:S-adenosylmethionine-dependent methyltransferase activity"/>
    <property type="evidence" value="ECO:0007669"/>
    <property type="project" value="UniProtKB-ARBA"/>
</dbReference>
<dbReference type="EMBL" id="JBJKFK010001476">
    <property type="protein sequence ID" value="KAL3312996.1"/>
    <property type="molecule type" value="Genomic_DNA"/>
</dbReference>
<proteinExistence type="inferred from homology"/>
<keyword evidence="4" id="KW-0949">S-adenosyl-L-methionine</keyword>
<evidence type="ECO:0000256" key="2">
    <source>
        <dbReference type="ARBA" id="ARBA00022603"/>
    </source>
</evidence>
<evidence type="ECO:0000256" key="3">
    <source>
        <dbReference type="ARBA" id="ARBA00022679"/>
    </source>
</evidence>
<dbReference type="PANTHER" id="PTHR45875:SF1">
    <property type="entry name" value="METHYLTRANSFERASE N6AMT1"/>
    <property type="match status" value="1"/>
</dbReference>
<dbReference type="Pfam" id="PF05175">
    <property type="entry name" value="MTS"/>
    <property type="match status" value="1"/>
</dbReference>
<dbReference type="GO" id="GO:0032259">
    <property type="term" value="P:methylation"/>
    <property type="evidence" value="ECO:0007669"/>
    <property type="project" value="UniProtKB-KW"/>
</dbReference>
<dbReference type="InterPro" id="IPR002052">
    <property type="entry name" value="DNA_methylase_N6_adenine_CS"/>
</dbReference>
<keyword evidence="2 6" id="KW-0489">Methyltransferase</keyword>
<dbReference type="Gene3D" id="3.40.50.150">
    <property type="entry name" value="Vaccinia Virus protein VP39"/>
    <property type="match status" value="1"/>
</dbReference>
<keyword evidence="3" id="KW-0808">Transferase</keyword>
<evidence type="ECO:0000313" key="7">
    <source>
        <dbReference type="Proteomes" id="UP001626550"/>
    </source>
</evidence>
<sequence length="217" mass="24350">MLPTPDVRTNENVYEPGQDSFLFLDALESELPFLNTVLKPTTIFEFGPGSGIISLFLSQNMSAPAFFHLCDINIQACLLSKENFEANSSKAVDCICCDLSSPLSDSFKKKVDLIIFNPPYVPTTLDEFERSDDILIKSWSGGPCGRIVIDQFVEKCLDFLSVNGCLYLLLVKENLPNDVNSLILTRLPNFEATLILKRRCANELLYVFKYAPKIYPS</sequence>
<dbReference type="AlphaFoldDB" id="A0ABD2Q496"/>
<evidence type="ECO:0000256" key="4">
    <source>
        <dbReference type="ARBA" id="ARBA00022691"/>
    </source>
</evidence>
<evidence type="ECO:0000259" key="5">
    <source>
        <dbReference type="Pfam" id="PF05175"/>
    </source>
</evidence>
<feature type="domain" description="Methyltransferase small" evidence="5">
    <location>
        <begin position="40"/>
        <end position="121"/>
    </location>
</feature>
<dbReference type="PANTHER" id="PTHR45875">
    <property type="entry name" value="METHYLTRANSFERASE N6AMT1"/>
    <property type="match status" value="1"/>
</dbReference>
<keyword evidence="7" id="KW-1185">Reference proteome</keyword>
<organism evidence="6 7">
    <name type="scientific">Cichlidogyrus casuarinus</name>
    <dbReference type="NCBI Taxonomy" id="1844966"/>
    <lineage>
        <taxon>Eukaryota</taxon>
        <taxon>Metazoa</taxon>
        <taxon>Spiralia</taxon>
        <taxon>Lophotrochozoa</taxon>
        <taxon>Platyhelminthes</taxon>
        <taxon>Monogenea</taxon>
        <taxon>Monopisthocotylea</taxon>
        <taxon>Dactylogyridea</taxon>
        <taxon>Ancyrocephalidae</taxon>
        <taxon>Cichlidogyrus</taxon>
    </lineage>
</organism>
<gene>
    <name evidence="6" type="primary">N6AMT1</name>
    <name evidence="6" type="ORF">Ciccas_008409</name>
</gene>
<dbReference type="SUPFAM" id="SSF53335">
    <property type="entry name" value="S-adenosyl-L-methionine-dependent methyltransferases"/>
    <property type="match status" value="1"/>
</dbReference>
<comment type="caution">
    <text evidence="6">The sequence shown here is derived from an EMBL/GenBank/DDBJ whole genome shotgun (WGS) entry which is preliminary data.</text>
</comment>
<dbReference type="Proteomes" id="UP001626550">
    <property type="component" value="Unassembled WGS sequence"/>
</dbReference>
<comment type="similarity">
    <text evidence="1">Belongs to the eukaryotic/archaeal PrmC-related family.</text>
</comment>
<protein>
    <submittedName>
        <fullName evidence="6">HemK methyltransferase member 2</fullName>
    </submittedName>
</protein>
<accession>A0ABD2Q496</accession>
<evidence type="ECO:0000256" key="1">
    <source>
        <dbReference type="ARBA" id="ARBA00006149"/>
    </source>
</evidence>
<dbReference type="PROSITE" id="PS00092">
    <property type="entry name" value="N6_MTASE"/>
    <property type="match status" value="1"/>
</dbReference>
<reference evidence="6 7" key="1">
    <citation type="submission" date="2024-11" db="EMBL/GenBank/DDBJ databases">
        <title>Adaptive evolution of stress response genes in parasites aligns with host niche diversity.</title>
        <authorList>
            <person name="Hahn C."/>
            <person name="Resl P."/>
        </authorList>
    </citation>
    <scope>NUCLEOTIDE SEQUENCE [LARGE SCALE GENOMIC DNA]</scope>
    <source>
        <strain evidence="6">EGGRZ-B1_66</strain>
        <tissue evidence="6">Body</tissue>
    </source>
</reference>
<dbReference type="InterPro" id="IPR007848">
    <property type="entry name" value="Small_mtfrase_dom"/>
</dbReference>
<dbReference type="InterPro" id="IPR052190">
    <property type="entry name" value="Euk-Arch_PrmC-MTase"/>
</dbReference>